<dbReference type="SUPFAM" id="SSF53474">
    <property type="entry name" value="alpha/beta-Hydrolases"/>
    <property type="match status" value="1"/>
</dbReference>
<proteinExistence type="inferred from homology"/>
<dbReference type="InterPro" id="IPR029058">
    <property type="entry name" value="AB_hydrolase_fold"/>
</dbReference>
<evidence type="ECO:0000256" key="1">
    <source>
        <dbReference type="ARBA" id="ARBA00022801"/>
    </source>
</evidence>
<keyword evidence="1" id="KW-0378">Hydrolase</keyword>
<dbReference type="InterPro" id="IPR000639">
    <property type="entry name" value="Epox_hydrolase-like"/>
</dbReference>
<feature type="domain" description="AB hydrolase-1" evidence="3">
    <location>
        <begin position="3"/>
        <end position="82"/>
    </location>
</feature>
<dbReference type="AlphaFoldDB" id="A0A9N9JFJ3"/>
<dbReference type="GO" id="GO:0016787">
    <property type="term" value="F:hydrolase activity"/>
    <property type="evidence" value="ECO:0007669"/>
    <property type="project" value="UniProtKB-KW"/>
</dbReference>
<dbReference type="EMBL" id="CAJVPV010051790">
    <property type="protein sequence ID" value="CAG8779826.1"/>
    <property type="molecule type" value="Genomic_DNA"/>
</dbReference>
<feature type="non-terminal residue" evidence="4">
    <location>
        <position position="176"/>
    </location>
</feature>
<dbReference type="PRINTS" id="PR00412">
    <property type="entry name" value="EPOXHYDRLASE"/>
</dbReference>
<dbReference type="Proteomes" id="UP000789342">
    <property type="component" value="Unassembled WGS sequence"/>
</dbReference>
<accession>A0A9N9JFJ3</accession>
<evidence type="ECO:0000256" key="2">
    <source>
        <dbReference type="ARBA" id="ARBA00038334"/>
    </source>
</evidence>
<dbReference type="Pfam" id="PF00561">
    <property type="entry name" value="Abhydrolase_1"/>
    <property type="match status" value="1"/>
</dbReference>
<organism evidence="4 5">
    <name type="scientific">Acaulospora morrowiae</name>
    <dbReference type="NCBI Taxonomy" id="94023"/>
    <lineage>
        <taxon>Eukaryota</taxon>
        <taxon>Fungi</taxon>
        <taxon>Fungi incertae sedis</taxon>
        <taxon>Mucoromycota</taxon>
        <taxon>Glomeromycotina</taxon>
        <taxon>Glomeromycetes</taxon>
        <taxon>Diversisporales</taxon>
        <taxon>Acaulosporaceae</taxon>
        <taxon>Acaulospora</taxon>
    </lineage>
</organism>
<keyword evidence="5" id="KW-1185">Reference proteome</keyword>
<dbReference type="OrthoDB" id="408373at2759"/>
<gene>
    <name evidence="4" type="ORF">AMORRO_LOCUS17226</name>
</gene>
<feature type="non-terminal residue" evidence="4">
    <location>
        <position position="1"/>
    </location>
</feature>
<evidence type="ECO:0000313" key="5">
    <source>
        <dbReference type="Proteomes" id="UP000789342"/>
    </source>
</evidence>
<evidence type="ECO:0000259" key="3">
    <source>
        <dbReference type="Pfam" id="PF00561"/>
    </source>
</evidence>
<comment type="caution">
    <text evidence="4">The sequence shown here is derived from an EMBL/GenBank/DDBJ whole genome shotgun (WGS) entry which is preliminary data.</text>
</comment>
<dbReference type="Gene3D" id="3.40.50.1820">
    <property type="entry name" value="alpha/beta hydrolase"/>
    <property type="match status" value="1"/>
</dbReference>
<dbReference type="InterPro" id="IPR000073">
    <property type="entry name" value="AB_hydrolase_1"/>
</dbReference>
<sequence>CPPNDLHMYGFKNVCKDLKELMDQLKIKSSVFIGHDWGGYLAWRMCIHHPERVKAVISICTPYTPPNENYIALESVAEILPNLQYQVYLSHPKAEIELDSKPEEYLKAVLRSSQPGDQIQLFDGKNMMGSIIDGLHRSPIISQQELDYYVTHYKSGGFHGGLNWYKTRKVNYQDEK</sequence>
<reference evidence="4" key="1">
    <citation type="submission" date="2021-06" db="EMBL/GenBank/DDBJ databases">
        <authorList>
            <person name="Kallberg Y."/>
            <person name="Tangrot J."/>
            <person name="Rosling A."/>
        </authorList>
    </citation>
    <scope>NUCLEOTIDE SEQUENCE</scope>
    <source>
        <strain evidence="4">CL551</strain>
    </source>
</reference>
<dbReference type="PANTHER" id="PTHR43329">
    <property type="entry name" value="EPOXIDE HYDROLASE"/>
    <property type="match status" value="1"/>
</dbReference>
<comment type="similarity">
    <text evidence="2">Belongs to the AB hydrolase superfamily. Epoxide hydrolase family.</text>
</comment>
<protein>
    <submittedName>
        <fullName evidence="4">18874_t:CDS:1</fullName>
    </submittedName>
</protein>
<name>A0A9N9JFJ3_9GLOM</name>
<evidence type="ECO:0000313" key="4">
    <source>
        <dbReference type="EMBL" id="CAG8779826.1"/>
    </source>
</evidence>